<dbReference type="GO" id="GO:0008270">
    <property type="term" value="F:zinc ion binding"/>
    <property type="evidence" value="ECO:0007669"/>
    <property type="project" value="UniProtKB-KW"/>
</dbReference>
<feature type="compositionally biased region" description="Low complexity" evidence="9">
    <location>
        <begin position="71"/>
        <end position="83"/>
    </location>
</feature>
<evidence type="ECO:0000256" key="4">
    <source>
        <dbReference type="ARBA" id="ARBA00022771"/>
    </source>
</evidence>
<protein>
    <submittedName>
        <fullName evidence="11">Similar to Saccharomyces cerevisiae YMR037C MSN2 Transcriptional activator related to Msn4p</fullName>
    </submittedName>
</protein>
<feature type="region of interest" description="Disordered" evidence="9">
    <location>
        <begin position="71"/>
        <end position="94"/>
    </location>
</feature>
<dbReference type="SUPFAM" id="SSF57667">
    <property type="entry name" value="beta-beta-alpha zinc fingers"/>
    <property type="match status" value="1"/>
</dbReference>
<dbReference type="PANTHER" id="PTHR24408:SF58">
    <property type="entry name" value="TRANSCRIPTION FACTOR (TFIIIA), PUTATIVE (AFU_ORTHOLOGUE AFUA_1G05150)-RELATED"/>
    <property type="match status" value="1"/>
</dbReference>
<keyword evidence="4 8" id="KW-0863">Zinc-finger</keyword>
<keyword evidence="3" id="KW-0677">Repeat</keyword>
<name>A0A8H2VJ71_9SACH</name>
<dbReference type="Proteomes" id="UP000644660">
    <property type="component" value="Unassembled WGS sequence"/>
</dbReference>
<feature type="compositionally biased region" description="Low complexity" evidence="9">
    <location>
        <begin position="503"/>
        <end position="534"/>
    </location>
</feature>
<feature type="compositionally biased region" description="Polar residues" evidence="9">
    <location>
        <begin position="488"/>
        <end position="502"/>
    </location>
</feature>
<dbReference type="PANTHER" id="PTHR24408">
    <property type="entry name" value="ZINC FINGER PROTEIN"/>
    <property type="match status" value="1"/>
</dbReference>
<evidence type="ECO:0000256" key="2">
    <source>
        <dbReference type="ARBA" id="ARBA00022723"/>
    </source>
</evidence>
<dbReference type="InterPro" id="IPR013087">
    <property type="entry name" value="Znf_C2H2_type"/>
</dbReference>
<evidence type="ECO:0000256" key="6">
    <source>
        <dbReference type="ARBA" id="ARBA00023125"/>
    </source>
</evidence>
<dbReference type="GO" id="GO:0000981">
    <property type="term" value="F:DNA-binding transcription factor activity, RNA polymerase II-specific"/>
    <property type="evidence" value="ECO:0007669"/>
    <property type="project" value="TreeGrafter"/>
</dbReference>
<proteinExistence type="predicted"/>
<dbReference type="GO" id="GO:0043565">
    <property type="term" value="F:sequence-specific DNA binding"/>
    <property type="evidence" value="ECO:0007669"/>
    <property type="project" value="TreeGrafter"/>
</dbReference>
<dbReference type="FunFam" id="3.30.160.60:FF:000204">
    <property type="entry name" value="Zinc finger protein 331"/>
    <property type="match status" value="1"/>
</dbReference>
<dbReference type="OrthoDB" id="654211at2759"/>
<dbReference type="EMBL" id="CAEFZW010000009">
    <property type="protein sequence ID" value="CAB4256437.1"/>
    <property type="molecule type" value="Genomic_DNA"/>
</dbReference>
<evidence type="ECO:0000259" key="10">
    <source>
        <dbReference type="PROSITE" id="PS50157"/>
    </source>
</evidence>
<keyword evidence="5" id="KW-0862">Zinc</keyword>
<keyword evidence="2" id="KW-0479">Metal-binding</keyword>
<dbReference type="PROSITE" id="PS50157">
    <property type="entry name" value="ZINC_FINGER_C2H2_2"/>
    <property type="match status" value="2"/>
</dbReference>
<dbReference type="PROSITE" id="PS00028">
    <property type="entry name" value="ZINC_FINGER_C2H2_1"/>
    <property type="match status" value="2"/>
</dbReference>
<feature type="domain" description="C2H2-type" evidence="10">
    <location>
        <begin position="555"/>
        <end position="583"/>
    </location>
</feature>
<keyword evidence="7" id="KW-0539">Nucleus</keyword>
<evidence type="ECO:0000256" key="9">
    <source>
        <dbReference type="SAM" id="MobiDB-lite"/>
    </source>
</evidence>
<comment type="caution">
    <text evidence="11">The sequence shown here is derived from an EMBL/GenBank/DDBJ whole genome shotgun (WGS) entry which is preliminary data.</text>
</comment>
<feature type="domain" description="C2H2-type" evidence="10">
    <location>
        <begin position="584"/>
        <end position="611"/>
    </location>
</feature>
<comment type="subcellular location">
    <subcellularLocation>
        <location evidence="1">Nucleus</location>
    </subcellularLocation>
</comment>
<evidence type="ECO:0000256" key="1">
    <source>
        <dbReference type="ARBA" id="ARBA00004123"/>
    </source>
</evidence>
<evidence type="ECO:0000256" key="5">
    <source>
        <dbReference type="ARBA" id="ARBA00022833"/>
    </source>
</evidence>
<gene>
    <name evidence="11" type="ORF">KABA2_09S04642</name>
</gene>
<feature type="compositionally biased region" description="Polar residues" evidence="9">
    <location>
        <begin position="84"/>
        <end position="94"/>
    </location>
</feature>
<feature type="region of interest" description="Disordered" evidence="9">
    <location>
        <begin position="333"/>
        <end position="358"/>
    </location>
</feature>
<dbReference type="Gene3D" id="3.30.160.60">
    <property type="entry name" value="Classic Zinc Finger"/>
    <property type="match status" value="2"/>
</dbReference>
<dbReference type="RefSeq" id="XP_041408281.1">
    <property type="nucleotide sequence ID" value="XM_041552347.1"/>
</dbReference>
<dbReference type="SMART" id="SM00355">
    <property type="entry name" value="ZnF_C2H2"/>
    <property type="match status" value="2"/>
</dbReference>
<evidence type="ECO:0000256" key="3">
    <source>
        <dbReference type="ARBA" id="ARBA00022737"/>
    </source>
</evidence>
<organism evidence="11 12">
    <name type="scientific">Maudiozyma barnettii</name>
    <dbReference type="NCBI Taxonomy" id="61262"/>
    <lineage>
        <taxon>Eukaryota</taxon>
        <taxon>Fungi</taxon>
        <taxon>Dikarya</taxon>
        <taxon>Ascomycota</taxon>
        <taxon>Saccharomycotina</taxon>
        <taxon>Saccharomycetes</taxon>
        <taxon>Saccharomycetales</taxon>
        <taxon>Saccharomycetaceae</taxon>
        <taxon>Maudiozyma</taxon>
    </lineage>
</organism>
<dbReference type="AlphaFoldDB" id="A0A8H2VJ71"/>
<feature type="region of interest" description="Disordered" evidence="9">
    <location>
        <begin position="448"/>
        <end position="536"/>
    </location>
</feature>
<keyword evidence="6" id="KW-0238">DNA-binding</keyword>
<dbReference type="Pfam" id="PF00096">
    <property type="entry name" value="zf-C2H2"/>
    <property type="match status" value="2"/>
</dbReference>
<evidence type="ECO:0000256" key="7">
    <source>
        <dbReference type="ARBA" id="ARBA00023242"/>
    </source>
</evidence>
<feature type="compositionally biased region" description="Low complexity" evidence="9">
    <location>
        <begin position="467"/>
        <end position="477"/>
    </location>
</feature>
<feature type="compositionally biased region" description="Basic residues" evidence="9">
    <location>
        <begin position="457"/>
        <end position="466"/>
    </location>
</feature>
<accession>A0A8H2VJ71</accession>
<evidence type="ECO:0000256" key="8">
    <source>
        <dbReference type="PROSITE-ProRule" id="PRU00042"/>
    </source>
</evidence>
<keyword evidence="12" id="KW-1185">Reference proteome</keyword>
<dbReference type="GO" id="GO:0005634">
    <property type="term" value="C:nucleus"/>
    <property type="evidence" value="ECO:0007669"/>
    <property type="project" value="UniProtKB-SubCell"/>
</dbReference>
<dbReference type="FunFam" id="3.30.160.60:FF:000446">
    <property type="entry name" value="Zinc finger protein"/>
    <property type="match status" value="1"/>
</dbReference>
<evidence type="ECO:0000313" key="11">
    <source>
        <dbReference type="EMBL" id="CAB4256437.1"/>
    </source>
</evidence>
<reference evidence="11 12" key="1">
    <citation type="submission" date="2020-05" db="EMBL/GenBank/DDBJ databases">
        <authorList>
            <person name="Casaregola S."/>
            <person name="Devillers H."/>
            <person name="Grondin C."/>
        </authorList>
    </citation>
    <scope>NUCLEOTIDE SEQUENCE [LARGE SCALE GENOMIC DNA]</scope>
    <source>
        <strain evidence="11 12">CLIB 1767</strain>
    </source>
</reference>
<dbReference type="InterPro" id="IPR036236">
    <property type="entry name" value="Znf_C2H2_sf"/>
</dbReference>
<dbReference type="GeneID" id="64859514"/>
<evidence type="ECO:0000313" key="12">
    <source>
        <dbReference type="Proteomes" id="UP000644660"/>
    </source>
</evidence>
<sequence length="612" mass="67262">MFTANDNNSAAKDIALDAADDTFLNRMESSVTPVNQADTTKHGDAIVDSQNINDNYTLNKDSNAIASAANATTTATANRPSSNRAESYSSSTTKLNTANNSYLDLQNLNIGGNIMESISTPSMMNDLMALLDEEAEGSSNMVDLHMVSPKAKENTSTNNINNYTGTNEPDSFVQPADLHTNSLMASGKPFQRKNSYVEDPVSFNNNITYGGRRASELVTTGTNGNSMFAGSNSRLSISDSLDFWDMTNNNTGSSTKFIDEGISQALNDYNMNFTGTANQRRNSTKLNHNITNIQENPFDESIDSNILSSPRQNNRHSIATNILQNFSFQPIMKPTTNNNNNNNNNHTKIENSNSLSMSPDTRSNDLFYSLYNQTEPNNLDLYNLSMSSEDISTTNNNNSGNMIPLQPDELLSSPRKKFIKPSMMLSESASLSAKLAITGLQKKPETFPTIDTQAYHHPTKIVKRKSISSSSIPANSRSENRRRRKSTIGITNATSGSNTITPLNNNSTGNTGNGKLTSSSHTTSPRTSTSASTSKRNSIANLNAALLEDPSIKPFQCKDCEKAFRRSEHLKRHVRSVHSTDRPFPCMLCEKKFSRSDNLSQHLKTHKKHGDF</sequence>